<dbReference type="RefSeq" id="WP_199598248.1">
    <property type="nucleotide sequence ID" value="NZ_JAEHJZ010000012.1"/>
</dbReference>
<accession>A0A934NH51</accession>
<keyword evidence="10" id="KW-0548">Nucleotidyltransferase</keyword>
<organism evidence="10 11">
    <name type="scientific">Gelidibacter salicanalis</name>
    <dbReference type="NCBI Taxonomy" id="291193"/>
    <lineage>
        <taxon>Bacteria</taxon>
        <taxon>Pseudomonadati</taxon>
        <taxon>Bacteroidota</taxon>
        <taxon>Flavobacteriia</taxon>
        <taxon>Flavobacteriales</taxon>
        <taxon>Flavobacteriaceae</taxon>
        <taxon>Gelidibacter</taxon>
    </lineage>
</organism>
<comment type="catalytic activity">
    <reaction evidence="8">
        <text>Mo-molybdopterin + GTP + H(+) = Mo-molybdopterin guanine dinucleotide + diphosphate</text>
        <dbReference type="Rhea" id="RHEA:34243"/>
        <dbReference type="ChEBI" id="CHEBI:15378"/>
        <dbReference type="ChEBI" id="CHEBI:33019"/>
        <dbReference type="ChEBI" id="CHEBI:37565"/>
        <dbReference type="ChEBI" id="CHEBI:71302"/>
        <dbReference type="ChEBI" id="CHEBI:71310"/>
        <dbReference type="EC" id="2.7.7.77"/>
    </reaction>
</comment>
<comment type="domain">
    <text evidence="8">The N-terminal domain determines nucleotide recognition and specific binding, while the C-terminal domain determines the specific binding to the target protein.</text>
</comment>
<dbReference type="GO" id="GO:0005737">
    <property type="term" value="C:cytoplasm"/>
    <property type="evidence" value="ECO:0007669"/>
    <property type="project" value="UniProtKB-SubCell"/>
</dbReference>
<keyword evidence="1 8" id="KW-0963">Cytoplasm</keyword>
<dbReference type="InterPro" id="IPR013482">
    <property type="entry name" value="Molybde_CF_guanTrfase"/>
</dbReference>
<proteinExistence type="inferred from homology"/>
<gene>
    <name evidence="8" type="primary">mobA</name>
    <name evidence="10" type="ORF">JEM65_07065</name>
</gene>
<dbReference type="SUPFAM" id="SSF53448">
    <property type="entry name" value="Nucleotide-diphospho-sugar transferases"/>
    <property type="match status" value="1"/>
</dbReference>
<keyword evidence="4 8" id="KW-0547">Nucleotide-binding</keyword>
<keyword evidence="3 8" id="KW-0479">Metal-binding</keyword>
<comment type="similarity">
    <text evidence="8">Belongs to the MobA family.</text>
</comment>
<dbReference type="EC" id="2.7.7.77" evidence="8"/>
<evidence type="ECO:0000256" key="8">
    <source>
        <dbReference type="HAMAP-Rule" id="MF_00316"/>
    </source>
</evidence>
<comment type="caution">
    <text evidence="10">The sequence shown here is derived from an EMBL/GenBank/DDBJ whole genome shotgun (WGS) entry which is preliminary data.</text>
</comment>
<dbReference type="Pfam" id="PF12804">
    <property type="entry name" value="NTP_transf_3"/>
    <property type="match status" value="1"/>
</dbReference>
<dbReference type="GO" id="GO:0006777">
    <property type="term" value="P:Mo-molybdopterin cofactor biosynthetic process"/>
    <property type="evidence" value="ECO:0007669"/>
    <property type="project" value="UniProtKB-KW"/>
</dbReference>
<dbReference type="GO" id="GO:0061603">
    <property type="term" value="F:molybdenum cofactor guanylyltransferase activity"/>
    <property type="evidence" value="ECO:0007669"/>
    <property type="project" value="UniProtKB-EC"/>
</dbReference>
<dbReference type="GO" id="GO:0005525">
    <property type="term" value="F:GTP binding"/>
    <property type="evidence" value="ECO:0007669"/>
    <property type="project" value="UniProtKB-UniRule"/>
</dbReference>
<keyword evidence="7 8" id="KW-0501">Molybdenum cofactor biosynthesis</keyword>
<protein>
    <recommendedName>
        <fullName evidence="8">Probable molybdenum cofactor guanylyltransferase</fullName>
        <shortName evidence="8">MoCo guanylyltransferase</shortName>
        <ecNumber evidence="8">2.7.7.77</ecNumber>
    </recommendedName>
    <alternativeName>
        <fullName evidence="8">GTP:molybdopterin guanylyltransferase</fullName>
    </alternativeName>
    <alternativeName>
        <fullName evidence="8">Mo-MPT guanylyltransferase</fullName>
    </alternativeName>
    <alternativeName>
        <fullName evidence="8">Molybdopterin guanylyltransferase</fullName>
    </alternativeName>
    <alternativeName>
        <fullName evidence="8">Molybdopterin-guanine dinucleotide synthase</fullName>
        <shortName evidence="8">MGD synthase</shortName>
    </alternativeName>
</protein>
<comment type="caution">
    <text evidence="8">Lacks conserved residue(s) required for the propagation of feature annotation.</text>
</comment>
<dbReference type="CDD" id="cd02503">
    <property type="entry name" value="MobA"/>
    <property type="match status" value="1"/>
</dbReference>
<feature type="binding site" evidence="8">
    <location>
        <begin position="12"/>
        <end position="14"/>
    </location>
    <ligand>
        <name>GTP</name>
        <dbReference type="ChEBI" id="CHEBI:37565"/>
    </ligand>
</feature>
<dbReference type="PANTHER" id="PTHR19136:SF81">
    <property type="entry name" value="MOLYBDENUM COFACTOR GUANYLYLTRANSFERASE"/>
    <property type="match status" value="1"/>
</dbReference>
<dbReference type="GO" id="GO:0046872">
    <property type="term" value="F:metal ion binding"/>
    <property type="evidence" value="ECO:0007669"/>
    <property type="project" value="UniProtKB-KW"/>
</dbReference>
<keyword evidence="5 8" id="KW-0460">Magnesium</keyword>
<evidence type="ECO:0000256" key="1">
    <source>
        <dbReference type="ARBA" id="ARBA00022490"/>
    </source>
</evidence>
<dbReference type="EMBL" id="JAEHJZ010000012">
    <property type="protein sequence ID" value="MBJ7880411.1"/>
    <property type="molecule type" value="Genomic_DNA"/>
</dbReference>
<evidence type="ECO:0000256" key="2">
    <source>
        <dbReference type="ARBA" id="ARBA00022679"/>
    </source>
</evidence>
<dbReference type="InterPro" id="IPR029044">
    <property type="entry name" value="Nucleotide-diphossugar_trans"/>
</dbReference>
<dbReference type="AlphaFoldDB" id="A0A934NH51"/>
<evidence type="ECO:0000256" key="7">
    <source>
        <dbReference type="ARBA" id="ARBA00023150"/>
    </source>
</evidence>
<reference evidence="10 11" key="1">
    <citation type="submission" date="2020-09" db="EMBL/GenBank/DDBJ databases">
        <title>Draft genome of Gelidibacter salicanalis PAMC21136.</title>
        <authorList>
            <person name="Park H."/>
        </authorList>
    </citation>
    <scope>NUCLEOTIDE SEQUENCE [LARGE SCALE GENOMIC DNA]</scope>
    <source>
        <strain evidence="10 11">PAMC21136</strain>
    </source>
</reference>
<dbReference type="InterPro" id="IPR025877">
    <property type="entry name" value="MobA-like_NTP_Trfase"/>
</dbReference>
<name>A0A934NH51_9FLAO</name>
<dbReference type="Proteomes" id="UP000662373">
    <property type="component" value="Unassembled WGS sequence"/>
</dbReference>
<dbReference type="Gene3D" id="3.90.550.10">
    <property type="entry name" value="Spore Coat Polysaccharide Biosynthesis Protein SpsA, Chain A"/>
    <property type="match status" value="1"/>
</dbReference>
<feature type="binding site" evidence="8">
    <location>
        <position position="97"/>
    </location>
    <ligand>
        <name>GTP</name>
        <dbReference type="ChEBI" id="CHEBI:37565"/>
    </ligand>
</feature>
<dbReference type="HAMAP" id="MF_00316">
    <property type="entry name" value="MobA"/>
    <property type="match status" value="1"/>
</dbReference>
<evidence type="ECO:0000256" key="4">
    <source>
        <dbReference type="ARBA" id="ARBA00022741"/>
    </source>
</evidence>
<keyword evidence="6 8" id="KW-0342">GTP-binding</keyword>
<dbReference type="PANTHER" id="PTHR19136">
    <property type="entry name" value="MOLYBDENUM COFACTOR GUANYLYLTRANSFERASE"/>
    <property type="match status" value="1"/>
</dbReference>
<evidence type="ECO:0000313" key="10">
    <source>
        <dbReference type="EMBL" id="MBJ7880411.1"/>
    </source>
</evidence>
<evidence type="ECO:0000256" key="6">
    <source>
        <dbReference type="ARBA" id="ARBA00023134"/>
    </source>
</evidence>
<evidence type="ECO:0000256" key="3">
    <source>
        <dbReference type="ARBA" id="ARBA00022723"/>
    </source>
</evidence>
<evidence type="ECO:0000313" key="11">
    <source>
        <dbReference type="Proteomes" id="UP000662373"/>
    </source>
</evidence>
<evidence type="ECO:0000259" key="9">
    <source>
        <dbReference type="Pfam" id="PF12804"/>
    </source>
</evidence>
<keyword evidence="2 8" id="KW-0808">Transferase</keyword>
<sequence length="189" mass="21146">MLETVNITGIILAGGKSSRMGMDKGFILWEGKPFVNHIIDALKPLAKDILIVSDHPQYDTLGYKRIKDILPEAGPLAGLYSGLSASKTELNVVLSCDVPLITSELLRALLLSYNKENDAVVCKVNDKLMPLVAIYTKKCEVMCLELLQQDERRMMQLIKKLNQVQFLSLNEFEANQVKNINSPTELKQI</sequence>
<comment type="function">
    <text evidence="8">Transfers a GMP moiety from GTP to Mo-molybdopterin (Mo-MPT) cofactor (Moco or molybdenum cofactor) to form Mo-molybdopterin guanine dinucleotide (Mo-MGD) cofactor.</text>
</comment>
<feature type="binding site" evidence="8">
    <location>
        <position position="24"/>
    </location>
    <ligand>
        <name>GTP</name>
        <dbReference type="ChEBI" id="CHEBI:37565"/>
    </ligand>
</feature>
<comment type="cofactor">
    <cofactor evidence="8">
        <name>Mg(2+)</name>
        <dbReference type="ChEBI" id="CHEBI:18420"/>
    </cofactor>
</comment>
<keyword evidence="11" id="KW-1185">Reference proteome</keyword>
<feature type="domain" description="MobA-like NTP transferase" evidence="9">
    <location>
        <begin position="9"/>
        <end position="161"/>
    </location>
</feature>
<evidence type="ECO:0000256" key="5">
    <source>
        <dbReference type="ARBA" id="ARBA00022842"/>
    </source>
</evidence>
<feature type="binding site" evidence="8">
    <location>
        <position position="97"/>
    </location>
    <ligand>
        <name>Mg(2+)</name>
        <dbReference type="ChEBI" id="CHEBI:18420"/>
    </ligand>
</feature>
<feature type="binding site" evidence="8">
    <location>
        <position position="68"/>
    </location>
    <ligand>
        <name>GTP</name>
        <dbReference type="ChEBI" id="CHEBI:37565"/>
    </ligand>
</feature>
<comment type="subcellular location">
    <subcellularLocation>
        <location evidence="8">Cytoplasm</location>
    </subcellularLocation>
</comment>